<name>A0A660L5N6_9BACL</name>
<organism evidence="1 2">
    <name type="scientific">Brockia lithotrophica</name>
    <dbReference type="NCBI Taxonomy" id="933949"/>
    <lineage>
        <taxon>Bacteria</taxon>
        <taxon>Bacillati</taxon>
        <taxon>Bacillota</taxon>
        <taxon>Bacilli</taxon>
        <taxon>Bacillales</taxon>
        <taxon>Bacillales Family X. Incertae Sedis</taxon>
        <taxon>Brockia</taxon>
    </lineage>
</organism>
<dbReference type="AlphaFoldDB" id="A0A660L5N6"/>
<gene>
    <name evidence="1" type="ORF">C7438_0284</name>
</gene>
<keyword evidence="2" id="KW-1185">Reference proteome</keyword>
<evidence type="ECO:0000313" key="1">
    <source>
        <dbReference type="EMBL" id="RKQ88645.1"/>
    </source>
</evidence>
<reference evidence="1 2" key="1">
    <citation type="submission" date="2018-10" db="EMBL/GenBank/DDBJ databases">
        <title>Genomic Encyclopedia of Type Strains, Phase IV (KMG-IV): sequencing the most valuable type-strain genomes for metagenomic binning, comparative biology and taxonomic classification.</title>
        <authorList>
            <person name="Goeker M."/>
        </authorList>
    </citation>
    <scope>NUCLEOTIDE SEQUENCE [LARGE SCALE GENOMIC DNA]</scope>
    <source>
        <strain evidence="1 2">DSM 22653</strain>
    </source>
</reference>
<accession>A0A660L5N6</accession>
<dbReference type="RefSeq" id="WP_121443563.1">
    <property type="nucleotide sequence ID" value="NZ_RBIJ01000001.1"/>
</dbReference>
<dbReference type="Proteomes" id="UP000267019">
    <property type="component" value="Unassembled WGS sequence"/>
</dbReference>
<evidence type="ECO:0000313" key="2">
    <source>
        <dbReference type="Proteomes" id="UP000267019"/>
    </source>
</evidence>
<sequence length="514" mass="57561">MVFASTSAFPPIHPWVRPMRAAWVDAPYATPLIQSFREALRAALLREGHHLLEHPEDGVELLLTPAPFFTPLRWRDALLFTARRRFGLSKTPTIVSVIHAPTAAWERALDEARAFLADPESFRGENFPYAGMAESAWEALLNQGRRGGPVLLLERVLQAQSKSIRVLLLVGDESLEEAYLFDLVGAYPRLRPPAEASPDEKESLVAANVVRRLATVVSTREITAHETVADPLPWEVWQRLEAPKAMKRAGREFGRRDFFTETISIDSLVHVPAVSDAIADQYSEGCYATWEPEIGALVATITGSARPFDKTQLTDDELALIVGVRPDKQGAVVRHVLGKRNDPPSSEAVELFDMDEPLPRVTWEEGGRTYTVPVARSKLHGHRGIRAYDPRVVEYVPMDEAYFHYPVSCSTEAQAMGIRRAFSRSQALQNPDDPRTIAFTIIPGHGVLIAEKWVRGKVPFQVIWEAMDAGALEITPRVPQGPFRYTQGLDGRMYWDETEEIPLGPWPPSRAQER</sequence>
<protein>
    <submittedName>
        <fullName evidence="1">Uncharacterized protein</fullName>
    </submittedName>
</protein>
<dbReference type="OrthoDB" id="9944187at2"/>
<dbReference type="EMBL" id="RBIJ01000001">
    <property type="protein sequence ID" value="RKQ88645.1"/>
    <property type="molecule type" value="Genomic_DNA"/>
</dbReference>
<proteinExistence type="predicted"/>
<comment type="caution">
    <text evidence="1">The sequence shown here is derived from an EMBL/GenBank/DDBJ whole genome shotgun (WGS) entry which is preliminary data.</text>
</comment>